<dbReference type="Proteomes" id="UP000268727">
    <property type="component" value="Unassembled WGS sequence"/>
</dbReference>
<dbReference type="InterPro" id="IPR037523">
    <property type="entry name" value="VOC_core"/>
</dbReference>
<dbReference type="OrthoDB" id="485032at2"/>
<organism evidence="2 3">
    <name type="scientific">Saccharothrix texasensis</name>
    <dbReference type="NCBI Taxonomy" id="103734"/>
    <lineage>
        <taxon>Bacteria</taxon>
        <taxon>Bacillati</taxon>
        <taxon>Actinomycetota</taxon>
        <taxon>Actinomycetes</taxon>
        <taxon>Pseudonocardiales</taxon>
        <taxon>Pseudonocardiaceae</taxon>
        <taxon>Saccharothrix</taxon>
    </lineage>
</organism>
<dbReference type="PANTHER" id="PTHR36437">
    <property type="entry name" value="GLYOXALASE/BLEOMYCIN RESISTANCE PROTEIN/DIOXYGENASE"/>
    <property type="match status" value="1"/>
</dbReference>
<proteinExistence type="predicted"/>
<dbReference type="RefSeq" id="WP_123744213.1">
    <property type="nucleotide sequence ID" value="NZ_RJKM01000001.1"/>
</dbReference>
<dbReference type="AlphaFoldDB" id="A0A3N1H7R9"/>
<sequence>MDWKLQVVVVPVSDVERAKTFYADTLGFTLDTDHRSGDAFRVIQVTPPGSACSIVFGKGLGDSGAPGSLKGCQLVVSDIEEAHAHLEAKGVANSGPQHFENGVMTPGADPAGGDYNSFIFFDDPDGNTWAVQQVAKPLR</sequence>
<accession>A0A3N1H7R9</accession>
<reference evidence="2 3" key="1">
    <citation type="submission" date="2018-11" db="EMBL/GenBank/DDBJ databases">
        <title>Sequencing the genomes of 1000 actinobacteria strains.</title>
        <authorList>
            <person name="Klenk H.-P."/>
        </authorList>
    </citation>
    <scope>NUCLEOTIDE SEQUENCE [LARGE SCALE GENOMIC DNA]</scope>
    <source>
        <strain evidence="2 3">DSM 44231</strain>
    </source>
</reference>
<gene>
    <name evidence="2" type="ORF">EDD40_3953</name>
</gene>
<evidence type="ECO:0000259" key="1">
    <source>
        <dbReference type="PROSITE" id="PS51819"/>
    </source>
</evidence>
<dbReference type="Pfam" id="PF00903">
    <property type="entry name" value="Glyoxalase"/>
    <property type="match status" value="1"/>
</dbReference>
<keyword evidence="2" id="KW-0560">Oxidoreductase</keyword>
<evidence type="ECO:0000313" key="3">
    <source>
        <dbReference type="Proteomes" id="UP000268727"/>
    </source>
</evidence>
<dbReference type="GO" id="GO:0051213">
    <property type="term" value="F:dioxygenase activity"/>
    <property type="evidence" value="ECO:0007669"/>
    <property type="project" value="UniProtKB-KW"/>
</dbReference>
<comment type="caution">
    <text evidence="2">The sequence shown here is derived from an EMBL/GenBank/DDBJ whole genome shotgun (WGS) entry which is preliminary data.</text>
</comment>
<keyword evidence="2" id="KW-0456">Lyase</keyword>
<dbReference type="PROSITE" id="PS51819">
    <property type="entry name" value="VOC"/>
    <property type="match status" value="1"/>
</dbReference>
<dbReference type="PANTHER" id="PTHR36437:SF2">
    <property type="entry name" value="GLYOXALASE_BLEOMYCIN RESISTANCE PROTEIN_DIOXYGENASE"/>
    <property type="match status" value="1"/>
</dbReference>
<keyword evidence="3" id="KW-1185">Reference proteome</keyword>
<dbReference type="GO" id="GO:0016829">
    <property type="term" value="F:lyase activity"/>
    <property type="evidence" value="ECO:0007669"/>
    <property type="project" value="UniProtKB-KW"/>
</dbReference>
<evidence type="ECO:0000313" key="2">
    <source>
        <dbReference type="EMBL" id="ROP38594.1"/>
    </source>
</evidence>
<dbReference type="EMBL" id="RJKM01000001">
    <property type="protein sequence ID" value="ROP38594.1"/>
    <property type="molecule type" value="Genomic_DNA"/>
</dbReference>
<protein>
    <submittedName>
        <fullName evidence="2">Catechol 2,3-dioxygenase-like lactoylglutathione lyase family enzyme</fullName>
    </submittedName>
</protein>
<dbReference type="Gene3D" id="3.10.180.10">
    <property type="entry name" value="2,3-Dihydroxybiphenyl 1,2-Dioxygenase, domain 1"/>
    <property type="match status" value="1"/>
</dbReference>
<keyword evidence="2" id="KW-0223">Dioxygenase</keyword>
<dbReference type="InterPro" id="IPR004360">
    <property type="entry name" value="Glyas_Fos-R_dOase_dom"/>
</dbReference>
<dbReference type="SUPFAM" id="SSF54593">
    <property type="entry name" value="Glyoxalase/Bleomycin resistance protein/Dihydroxybiphenyl dioxygenase"/>
    <property type="match status" value="1"/>
</dbReference>
<name>A0A3N1H7R9_9PSEU</name>
<dbReference type="InterPro" id="IPR029068">
    <property type="entry name" value="Glyas_Bleomycin-R_OHBP_Dase"/>
</dbReference>
<feature type="domain" description="VOC" evidence="1">
    <location>
        <begin position="4"/>
        <end position="134"/>
    </location>
</feature>